<dbReference type="GO" id="GO:0005886">
    <property type="term" value="C:plasma membrane"/>
    <property type="evidence" value="ECO:0007669"/>
    <property type="project" value="UniProtKB-SubCell"/>
</dbReference>
<dbReference type="Proteomes" id="UP000010305">
    <property type="component" value="Unassembled WGS sequence"/>
</dbReference>
<name>J4WPR9_9GAMM</name>
<dbReference type="AlphaFoldDB" id="J4WPR9"/>
<feature type="transmembrane region" description="Helical" evidence="8">
    <location>
        <begin position="36"/>
        <end position="62"/>
    </location>
</feature>
<dbReference type="InterPro" id="IPR050183">
    <property type="entry name" value="DsbB"/>
</dbReference>
<dbReference type="SUPFAM" id="SSF158442">
    <property type="entry name" value="DsbB-like"/>
    <property type="match status" value="1"/>
</dbReference>
<sequence>MLNLIKEVYQNYFEIASAMFASLVIVLAYILDKVFFLQACAMCILTRYAFGLIILTSLISYLLKSKFSYLLMVLSSSFGIFITSKQIYIQNLTVEELSSLSGCGMPFHTMVDYFGLIEAITRTLAGGPSCAEDGMRFILNFAEWGLVFFVFYFILSLKKVL</sequence>
<accession>J4WPR9</accession>
<dbReference type="InterPro" id="IPR003752">
    <property type="entry name" value="DiS_bond_form_DsbB/BdbC"/>
</dbReference>
<keyword evidence="6 8" id="KW-0472">Membrane</keyword>
<keyword evidence="4" id="KW-0813">Transport</keyword>
<evidence type="ECO:0000256" key="6">
    <source>
        <dbReference type="ARBA" id="ARBA00023136"/>
    </source>
</evidence>
<evidence type="ECO:0000256" key="8">
    <source>
        <dbReference type="SAM" id="Phobius"/>
    </source>
</evidence>
<reference evidence="9 10" key="1">
    <citation type="journal article" date="2012" name="ISME J.">
        <title>Genomic insights to SAR86, an abundant and uncultivated marine bacterial lineage.</title>
        <authorList>
            <person name="Dupont C.L."/>
            <person name="Rusch D.B."/>
            <person name="Yooseph S."/>
            <person name="Lombardo M.J."/>
            <person name="Richter R.A."/>
            <person name="Valas R."/>
            <person name="Novotny M."/>
            <person name="Yee-Greenbaum J."/>
            <person name="Selengut J.D."/>
            <person name="Haft D.H."/>
            <person name="Halpern A.L."/>
            <person name="Lasken R.S."/>
            <person name="Nealson K."/>
            <person name="Friedman R."/>
            <person name="Venter J.C."/>
        </authorList>
    </citation>
    <scope>NUCLEOTIDE SEQUENCE [LARGE SCALE GENOMIC DNA]</scope>
</reference>
<keyword evidence="7" id="KW-0676">Redox-active center</keyword>
<feature type="transmembrane region" description="Helical" evidence="8">
    <location>
        <begin position="137"/>
        <end position="155"/>
    </location>
</feature>
<evidence type="ECO:0000256" key="4">
    <source>
        <dbReference type="ARBA" id="ARBA00022982"/>
    </source>
</evidence>
<keyword evidence="3 8" id="KW-0812">Transmembrane</keyword>
<gene>
    <name evidence="9" type="ORF">NT01SARS_1187</name>
</gene>
<dbReference type="STRING" id="1123866.NT01SARS_1187"/>
<dbReference type="GO" id="GO:0006457">
    <property type="term" value="P:protein folding"/>
    <property type="evidence" value="ECO:0007669"/>
    <property type="project" value="InterPro"/>
</dbReference>
<keyword evidence="4" id="KW-0249">Electron transport</keyword>
<dbReference type="GO" id="GO:0015035">
    <property type="term" value="F:protein-disulfide reductase activity"/>
    <property type="evidence" value="ECO:0007669"/>
    <property type="project" value="InterPro"/>
</dbReference>
<comment type="subcellular location">
    <subcellularLocation>
        <location evidence="1">Cell membrane</location>
        <topology evidence="1">Multi-pass membrane protein</topology>
    </subcellularLocation>
</comment>
<keyword evidence="2" id="KW-1003">Cell membrane</keyword>
<evidence type="ECO:0000313" key="10">
    <source>
        <dbReference type="Proteomes" id="UP000010305"/>
    </source>
</evidence>
<organism evidence="9 10">
    <name type="scientific">SAR86 cluster bacterium SAR86A</name>
    <dbReference type="NCBI Taxonomy" id="1123866"/>
    <lineage>
        <taxon>Bacteria</taxon>
        <taxon>Pseudomonadati</taxon>
        <taxon>Pseudomonadota</taxon>
        <taxon>Gammaproteobacteria</taxon>
        <taxon>SAR86 cluster</taxon>
    </lineage>
</organism>
<dbReference type="PANTHER" id="PTHR36570:SF3">
    <property type="entry name" value="DISULFIDE BOND FORMATION PROTEIN B"/>
    <property type="match status" value="1"/>
</dbReference>
<dbReference type="PANTHER" id="PTHR36570">
    <property type="entry name" value="DISULFIDE BOND FORMATION PROTEIN B"/>
    <property type="match status" value="1"/>
</dbReference>
<evidence type="ECO:0000256" key="3">
    <source>
        <dbReference type="ARBA" id="ARBA00022692"/>
    </source>
</evidence>
<evidence type="ECO:0000256" key="7">
    <source>
        <dbReference type="ARBA" id="ARBA00023284"/>
    </source>
</evidence>
<dbReference type="EMBL" id="JH611157">
    <property type="protein sequence ID" value="EJP71380.1"/>
    <property type="molecule type" value="Genomic_DNA"/>
</dbReference>
<proteinExistence type="predicted"/>
<evidence type="ECO:0000256" key="5">
    <source>
        <dbReference type="ARBA" id="ARBA00022989"/>
    </source>
</evidence>
<dbReference type="InterPro" id="IPR023380">
    <property type="entry name" value="DsbB-like_sf"/>
</dbReference>
<dbReference type="Gene3D" id="1.20.1550.10">
    <property type="entry name" value="DsbB-like"/>
    <property type="match status" value="1"/>
</dbReference>
<evidence type="ECO:0000256" key="1">
    <source>
        <dbReference type="ARBA" id="ARBA00004651"/>
    </source>
</evidence>
<dbReference type="Pfam" id="PF02600">
    <property type="entry name" value="DsbB"/>
    <property type="match status" value="1"/>
</dbReference>
<evidence type="ECO:0000256" key="2">
    <source>
        <dbReference type="ARBA" id="ARBA00022475"/>
    </source>
</evidence>
<keyword evidence="5 8" id="KW-1133">Transmembrane helix</keyword>
<feature type="transmembrane region" description="Helical" evidence="8">
    <location>
        <begin position="12"/>
        <end position="30"/>
    </location>
</feature>
<dbReference type="HOGENOM" id="CLU_098660_1_1_6"/>
<evidence type="ECO:0000313" key="9">
    <source>
        <dbReference type="EMBL" id="EJP71380.1"/>
    </source>
</evidence>
<protein>
    <submittedName>
        <fullName evidence="9">Putative disulfide bond formation protein B</fullName>
    </submittedName>
</protein>